<dbReference type="Pfam" id="PF13456">
    <property type="entry name" value="RVT_3"/>
    <property type="match status" value="1"/>
</dbReference>
<name>A0ABR2G3E9_9ROSI</name>
<organism evidence="3 4">
    <name type="scientific">Hibiscus sabdariffa</name>
    <name type="common">roselle</name>
    <dbReference type="NCBI Taxonomy" id="183260"/>
    <lineage>
        <taxon>Eukaryota</taxon>
        <taxon>Viridiplantae</taxon>
        <taxon>Streptophyta</taxon>
        <taxon>Embryophyta</taxon>
        <taxon>Tracheophyta</taxon>
        <taxon>Spermatophyta</taxon>
        <taxon>Magnoliopsida</taxon>
        <taxon>eudicotyledons</taxon>
        <taxon>Gunneridae</taxon>
        <taxon>Pentapetalae</taxon>
        <taxon>rosids</taxon>
        <taxon>malvids</taxon>
        <taxon>Malvales</taxon>
        <taxon>Malvaceae</taxon>
        <taxon>Malvoideae</taxon>
        <taxon>Hibiscus</taxon>
    </lineage>
</organism>
<feature type="signal peptide" evidence="1">
    <location>
        <begin position="1"/>
        <end position="24"/>
    </location>
</feature>
<keyword evidence="1" id="KW-0732">Signal</keyword>
<dbReference type="InterPro" id="IPR002156">
    <property type="entry name" value="RNaseH_domain"/>
</dbReference>
<feature type="chain" id="PRO_5046657807" description="RNase H type-1 domain-containing protein" evidence="1">
    <location>
        <begin position="25"/>
        <end position="116"/>
    </location>
</feature>
<dbReference type="InterPro" id="IPR053151">
    <property type="entry name" value="RNase_H-like"/>
</dbReference>
<reference evidence="3 4" key="1">
    <citation type="journal article" date="2024" name="G3 (Bethesda)">
        <title>Genome assembly of Hibiscus sabdariffa L. provides insights into metabolisms of medicinal natural products.</title>
        <authorList>
            <person name="Kim T."/>
        </authorList>
    </citation>
    <scope>NUCLEOTIDE SEQUENCE [LARGE SCALE GENOMIC DNA]</scope>
    <source>
        <strain evidence="3">TK-2024</strain>
        <tissue evidence="3">Old leaves</tissue>
    </source>
</reference>
<evidence type="ECO:0000313" key="4">
    <source>
        <dbReference type="Proteomes" id="UP001472677"/>
    </source>
</evidence>
<accession>A0ABR2G3E9</accession>
<proteinExistence type="predicted"/>
<dbReference type="PANTHER" id="PTHR47723">
    <property type="entry name" value="OS05G0353850 PROTEIN"/>
    <property type="match status" value="1"/>
</dbReference>
<dbReference type="Proteomes" id="UP001472677">
    <property type="component" value="Unassembled WGS sequence"/>
</dbReference>
<sequence>MSCRRAFPSQMWLSPCIIPPLVVAACISLPKRLSCGGYVGMCCAWDIGITTLLVETDSLKALCIIQNDLSRRGCYNIVLHIDELRCRCWEVQVLHVARTGNHVVDRMASLATRDSL</sequence>
<gene>
    <name evidence="3" type="ORF">V6N12_045671</name>
</gene>
<keyword evidence="4" id="KW-1185">Reference proteome</keyword>
<dbReference type="InterPro" id="IPR036397">
    <property type="entry name" value="RNaseH_sf"/>
</dbReference>
<evidence type="ECO:0000259" key="2">
    <source>
        <dbReference type="Pfam" id="PF13456"/>
    </source>
</evidence>
<comment type="caution">
    <text evidence="3">The sequence shown here is derived from an EMBL/GenBank/DDBJ whole genome shotgun (WGS) entry which is preliminary data.</text>
</comment>
<evidence type="ECO:0000256" key="1">
    <source>
        <dbReference type="SAM" id="SignalP"/>
    </source>
</evidence>
<dbReference type="EMBL" id="JBBPBM010000003">
    <property type="protein sequence ID" value="KAK8593594.1"/>
    <property type="molecule type" value="Genomic_DNA"/>
</dbReference>
<dbReference type="PANTHER" id="PTHR47723:SF13">
    <property type="entry name" value="PUTATIVE-RELATED"/>
    <property type="match status" value="1"/>
</dbReference>
<dbReference type="Gene3D" id="3.30.420.10">
    <property type="entry name" value="Ribonuclease H-like superfamily/Ribonuclease H"/>
    <property type="match status" value="1"/>
</dbReference>
<evidence type="ECO:0000313" key="3">
    <source>
        <dbReference type="EMBL" id="KAK8593594.1"/>
    </source>
</evidence>
<feature type="domain" description="RNase H type-1" evidence="2">
    <location>
        <begin position="39"/>
        <end position="110"/>
    </location>
</feature>
<protein>
    <recommendedName>
        <fullName evidence="2">RNase H type-1 domain-containing protein</fullName>
    </recommendedName>
</protein>
<dbReference type="PROSITE" id="PS51257">
    <property type="entry name" value="PROKAR_LIPOPROTEIN"/>
    <property type="match status" value="1"/>
</dbReference>